<evidence type="ECO:0008006" key="3">
    <source>
        <dbReference type="Google" id="ProtNLM"/>
    </source>
</evidence>
<dbReference type="Gene3D" id="3.90.70.10">
    <property type="entry name" value="Cysteine proteinases"/>
    <property type="match status" value="1"/>
</dbReference>
<sequence>MQWRPRPKEGTIGKEWIDLVSKVHKKKKKKTPGCHTINIGKLRSRLGVIETRFLQGVQEDSYAAICTLVEALEEKTPSLDYCLECKEKSPEEETELAEKMFAQICKESRVAAIFDGVSLERETCKSCGTIINHYQSFRNLTLPVVGLELFVDIVCVHNSSFVISLSLPISAKVRTLKYLLNEELHKSMDELCLRYVNLESNRANELVIVVNDCDDISNFITKKKGFFCACQVVDIIRPPSNSLEKEKDQFIIIPVLQCVDNPDDYDYNYIRYCKVSRGSQYNSEEIVQELGCIRVDEQSLHEAALFYGDKQIDIAKKQSFLSCFFFTTRIWDDEYICKKNKPKQKDVPLLCKWFPIFLIFYKMSFKKSLKDFLKNIVAYFQVRKTNQNATDDEGLKFVKDQ</sequence>
<dbReference type="EMBL" id="ASPP01037302">
    <property type="protein sequence ID" value="ETO01826.1"/>
    <property type="molecule type" value="Genomic_DNA"/>
</dbReference>
<proteinExistence type="predicted"/>
<dbReference type="AlphaFoldDB" id="X6LKD2"/>
<name>X6LKD2_RETFI</name>
<reference evidence="1 2" key="1">
    <citation type="journal article" date="2013" name="Curr. Biol.">
        <title>The Genome of the Foraminiferan Reticulomyxa filosa.</title>
        <authorList>
            <person name="Glockner G."/>
            <person name="Hulsmann N."/>
            <person name="Schleicher M."/>
            <person name="Noegel A.A."/>
            <person name="Eichinger L."/>
            <person name="Gallinger C."/>
            <person name="Pawlowski J."/>
            <person name="Sierra R."/>
            <person name="Euteneuer U."/>
            <person name="Pillet L."/>
            <person name="Moustafa A."/>
            <person name="Platzer M."/>
            <person name="Groth M."/>
            <person name="Szafranski K."/>
            <person name="Schliwa M."/>
        </authorList>
    </citation>
    <scope>NUCLEOTIDE SEQUENCE [LARGE SCALE GENOMIC DNA]</scope>
</reference>
<feature type="non-terminal residue" evidence="1">
    <location>
        <position position="401"/>
    </location>
</feature>
<gene>
    <name evidence="1" type="ORF">RFI_35613</name>
</gene>
<dbReference type="InterPro" id="IPR038765">
    <property type="entry name" value="Papain-like_cys_pep_sf"/>
</dbReference>
<dbReference type="SUPFAM" id="SSF54001">
    <property type="entry name" value="Cysteine proteinases"/>
    <property type="match status" value="1"/>
</dbReference>
<evidence type="ECO:0000313" key="2">
    <source>
        <dbReference type="Proteomes" id="UP000023152"/>
    </source>
</evidence>
<protein>
    <recommendedName>
        <fullName evidence="3">USP domain-containing protein</fullName>
    </recommendedName>
</protein>
<dbReference type="Proteomes" id="UP000023152">
    <property type="component" value="Unassembled WGS sequence"/>
</dbReference>
<keyword evidence="2" id="KW-1185">Reference proteome</keyword>
<evidence type="ECO:0000313" key="1">
    <source>
        <dbReference type="EMBL" id="ETO01826.1"/>
    </source>
</evidence>
<organism evidence="1 2">
    <name type="scientific">Reticulomyxa filosa</name>
    <dbReference type="NCBI Taxonomy" id="46433"/>
    <lineage>
        <taxon>Eukaryota</taxon>
        <taxon>Sar</taxon>
        <taxon>Rhizaria</taxon>
        <taxon>Retaria</taxon>
        <taxon>Foraminifera</taxon>
        <taxon>Monothalamids</taxon>
        <taxon>Reticulomyxidae</taxon>
        <taxon>Reticulomyxa</taxon>
    </lineage>
</organism>
<accession>X6LKD2</accession>
<comment type="caution">
    <text evidence="1">The sequence shown here is derived from an EMBL/GenBank/DDBJ whole genome shotgun (WGS) entry which is preliminary data.</text>
</comment>